<feature type="region of interest" description="Disordered" evidence="1">
    <location>
        <begin position="317"/>
        <end position="441"/>
    </location>
</feature>
<feature type="compositionally biased region" description="Acidic residues" evidence="1">
    <location>
        <begin position="351"/>
        <end position="363"/>
    </location>
</feature>
<evidence type="ECO:0000313" key="4">
    <source>
        <dbReference type="Proteomes" id="UP000186136"/>
    </source>
</evidence>
<feature type="compositionally biased region" description="Low complexity" evidence="1">
    <location>
        <begin position="211"/>
        <end position="228"/>
    </location>
</feature>
<dbReference type="InterPro" id="IPR006569">
    <property type="entry name" value="CID_dom"/>
</dbReference>
<feature type="compositionally biased region" description="Acidic residues" evidence="1">
    <location>
        <begin position="373"/>
        <end position="382"/>
    </location>
</feature>
<dbReference type="PROSITE" id="PS51391">
    <property type="entry name" value="CID"/>
    <property type="match status" value="1"/>
</dbReference>
<protein>
    <recommendedName>
        <fullName evidence="2">CID domain-containing protein</fullName>
    </recommendedName>
</protein>
<evidence type="ECO:0000259" key="2">
    <source>
        <dbReference type="PROSITE" id="PS51391"/>
    </source>
</evidence>
<dbReference type="InterPro" id="IPR008942">
    <property type="entry name" value="ENTH_VHS"/>
</dbReference>
<feature type="compositionally biased region" description="Basic and acidic residues" evidence="1">
    <location>
        <begin position="100"/>
        <end position="114"/>
    </location>
</feature>
<feature type="compositionally biased region" description="Acidic residues" evidence="1">
    <location>
        <begin position="332"/>
        <end position="342"/>
    </location>
</feature>
<feature type="region of interest" description="Disordered" evidence="1">
    <location>
        <begin position="82"/>
        <end position="153"/>
    </location>
</feature>
<dbReference type="Gene3D" id="1.25.40.90">
    <property type="match status" value="1"/>
</dbReference>
<comment type="caution">
    <text evidence="3">The sequence shown here is derived from an EMBL/GenBank/DDBJ whole genome shotgun (WGS) entry which is preliminary data.</text>
</comment>
<feature type="region of interest" description="Disordered" evidence="1">
    <location>
        <begin position="211"/>
        <end position="231"/>
    </location>
</feature>
<name>A0A1Q2YF58_9ASCO</name>
<organism evidence="3 4">
    <name type="scientific">Pichia membranifaciens</name>
    <dbReference type="NCBI Taxonomy" id="4926"/>
    <lineage>
        <taxon>Eukaryota</taxon>
        <taxon>Fungi</taxon>
        <taxon>Dikarya</taxon>
        <taxon>Ascomycota</taxon>
        <taxon>Saccharomycotina</taxon>
        <taxon>Pichiomycetes</taxon>
        <taxon>Pichiales</taxon>
        <taxon>Pichiaceae</taxon>
        <taxon>Pichia</taxon>
    </lineage>
</organism>
<reference evidence="3 4" key="1">
    <citation type="submission" date="2016-08" db="EMBL/GenBank/DDBJ databases">
        <title>Whole genome shotgun sequence of Pichia membranifaciens KS47-1.</title>
        <authorList>
            <person name="Konishi M."/>
            <person name="Ishida M."/>
            <person name="Arakawa T."/>
            <person name="Kato Y."/>
            <person name="Horiuchi J."/>
        </authorList>
    </citation>
    <scope>NUCLEOTIDE SEQUENCE [LARGE SCALE GENOMIC DNA]</scope>
    <source>
        <strain evidence="3 4">KS47-1</strain>
    </source>
</reference>
<evidence type="ECO:0000256" key="1">
    <source>
        <dbReference type="SAM" id="MobiDB-lite"/>
    </source>
</evidence>
<feature type="compositionally biased region" description="Low complexity" evidence="1">
    <location>
        <begin position="414"/>
        <end position="428"/>
    </location>
</feature>
<sequence>MFYLCNDLVQFAKKKEAKYKSYLDDFLQVMPQIIESVASDSANAHLKQKYSRVLDVWRERAVFPNSFIAELQSTLNGSSAVKTAVGTGNGNGTTTIRNGGRREPERREQQDRAFRIRPNANANANANSDNSTTASTTASTTGPPQDSDSHIPSGLVTTVHKYRALDGLHKSYKASYIEFNRLASKLLTEDGGNQAQKTTQLNNLLSSLSSLQNSTPASDAAASGDAAGNGVYESTGTELKRLEDAEKLGLSIEAQSKDIAVLRTDLATELRRLASELDDWVMLDRSKQQQIHKLVGDVRAKKDELTAERDNVAVYHYGADADDAGENVPAYADDDDNDDDSDSDRRKTDSDSDSDKDEDEDEDLHTKRGIADSDADDGDDEMASSSSRKRNKKSVSFANDTETRVFDEDGTIQPSESPEPAADPASSSNDQDLEALLGMLH</sequence>
<feature type="compositionally biased region" description="Low complexity" evidence="1">
    <location>
        <begin position="119"/>
        <end position="141"/>
    </location>
</feature>
<dbReference type="Pfam" id="PF04818">
    <property type="entry name" value="CID"/>
    <property type="match status" value="1"/>
</dbReference>
<dbReference type="EMBL" id="BDGI01000060">
    <property type="protein sequence ID" value="GAV28169.1"/>
    <property type="molecule type" value="Genomic_DNA"/>
</dbReference>
<dbReference type="OrthoDB" id="10069473at2759"/>
<keyword evidence="4" id="KW-1185">Reference proteome</keyword>
<feature type="domain" description="CID" evidence="2">
    <location>
        <begin position="1"/>
        <end position="79"/>
    </location>
</feature>
<evidence type="ECO:0000313" key="3">
    <source>
        <dbReference type="EMBL" id="GAV28169.1"/>
    </source>
</evidence>
<proteinExistence type="predicted"/>
<dbReference type="Proteomes" id="UP000186136">
    <property type="component" value="Unassembled WGS sequence"/>
</dbReference>
<accession>A0A1Q2YF58</accession>
<dbReference type="AlphaFoldDB" id="A0A1Q2YF58"/>
<gene>
    <name evidence="3" type="ORF">PMKS-001638</name>
</gene>